<dbReference type="PANTHER" id="PTHR24221">
    <property type="entry name" value="ATP-BINDING CASSETTE SUB-FAMILY B"/>
    <property type="match status" value="1"/>
</dbReference>
<evidence type="ECO:0000313" key="11">
    <source>
        <dbReference type="EMBL" id="MCE7009274.1"/>
    </source>
</evidence>
<feature type="transmembrane region" description="Helical" evidence="8">
    <location>
        <begin position="35"/>
        <end position="58"/>
    </location>
</feature>
<evidence type="ECO:0000256" key="6">
    <source>
        <dbReference type="ARBA" id="ARBA00023136"/>
    </source>
</evidence>
<keyword evidence="2 8" id="KW-0812">Transmembrane</keyword>
<dbReference type="InterPro" id="IPR017871">
    <property type="entry name" value="ABC_transporter-like_CS"/>
</dbReference>
<evidence type="ECO:0000256" key="5">
    <source>
        <dbReference type="ARBA" id="ARBA00022989"/>
    </source>
</evidence>
<evidence type="ECO:0000256" key="2">
    <source>
        <dbReference type="ARBA" id="ARBA00022692"/>
    </source>
</evidence>
<keyword evidence="12" id="KW-1185">Reference proteome</keyword>
<keyword evidence="6 8" id="KW-0472">Membrane</keyword>
<feature type="domain" description="ABC transporter" evidence="9">
    <location>
        <begin position="307"/>
        <end position="534"/>
    </location>
</feature>
<comment type="caution">
    <text evidence="11">The sequence shown here is derived from an EMBL/GenBank/DDBJ whole genome shotgun (WGS) entry which is preliminary data.</text>
</comment>
<organism evidence="11 12">
    <name type="scientific">Kibdelosporangium philippinense</name>
    <dbReference type="NCBI Taxonomy" id="211113"/>
    <lineage>
        <taxon>Bacteria</taxon>
        <taxon>Bacillati</taxon>
        <taxon>Actinomycetota</taxon>
        <taxon>Actinomycetes</taxon>
        <taxon>Pseudonocardiales</taxon>
        <taxon>Pseudonocardiaceae</taxon>
        <taxon>Kibdelosporangium</taxon>
    </lineage>
</organism>
<feature type="compositionally biased region" description="Low complexity" evidence="7">
    <location>
        <begin position="523"/>
        <end position="546"/>
    </location>
</feature>
<feature type="transmembrane region" description="Helical" evidence="8">
    <location>
        <begin position="103"/>
        <end position="126"/>
    </location>
</feature>
<protein>
    <submittedName>
        <fullName evidence="11">Cyclic peptide export ABC transporter</fullName>
    </submittedName>
</protein>
<evidence type="ECO:0000256" key="1">
    <source>
        <dbReference type="ARBA" id="ARBA00004651"/>
    </source>
</evidence>
<evidence type="ECO:0000256" key="4">
    <source>
        <dbReference type="ARBA" id="ARBA00022840"/>
    </source>
</evidence>
<dbReference type="Proteomes" id="UP001521150">
    <property type="component" value="Unassembled WGS sequence"/>
</dbReference>
<evidence type="ECO:0000259" key="10">
    <source>
        <dbReference type="PROSITE" id="PS50929"/>
    </source>
</evidence>
<evidence type="ECO:0000313" key="12">
    <source>
        <dbReference type="Proteomes" id="UP001521150"/>
    </source>
</evidence>
<evidence type="ECO:0000256" key="3">
    <source>
        <dbReference type="ARBA" id="ARBA00022741"/>
    </source>
</evidence>
<dbReference type="InterPro" id="IPR003593">
    <property type="entry name" value="AAA+_ATPase"/>
</dbReference>
<evidence type="ECO:0000256" key="8">
    <source>
        <dbReference type="SAM" id="Phobius"/>
    </source>
</evidence>
<dbReference type="NCBIfam" id="TIGR01194">
    <property type="entry name" value="cyc_pep_trnsptr"/>
    <property type="match status" value="1"/>
</dbReference>
<dbReference type="SUPFAM" id="SSF52540">
    <property type="entry name" value="P-loop containing nucleoside triphosphate hydrolases"/>
    <property type="match status" value="1"/>
</dbReference>
<sequence length="546" mass="59013">MAIVLSAASAGFSIVLLGYLNRLAADGVAGGVAQALPVGIGLILIMFVTSIASGTYLARFGSATIAEVRADLCLRYLKLDYEKLLEIGKHQVTGSLVADVGRLATLFTVLPLFFFNGMMVLFSFGYLGIISWQLFLIFAAFMAFAIGSSLYLMGKGARAMAAIRDEEDELFEHFAAIANGKKELLLNPARADHFSGVVGESIERNRKLGYALQKWWNHGGTWSSTMIFTALFTVVLLGTSWLDVPPVTLMQFVIVVLYLMNPLNYVIVASQDIAQGFASARKMSSLGLTAPVTTSPAAAKPAQWQQITASGLRYRYNASDAHGFAFGPVDLTVNRGEILFVIGGNGSGKSTLALLLTALIKPDGGHLAVDGEPVGDVPGYRQLFSTVFFDFHLFGHVVDRTGKPAPDKTLTTLLRKMDLQDKVSSSGGKLSTMDLSQGQRKRLALVQAYVDDGEIFLFDEWAADQDAEFRRYFYLELLPELRARGKTVIAVTHDEKYFGQADRLVKLEQGQISPAGAQDHGGTTPCTPSTTPSNSTNETVSPSSAT</sequence>
<keyword evidence="4" id="KW-0067">ATP-binding</keyword>
<dbReference type="InterPro" id="IPR011527">
    <property type="entry name" value="ABC1_TM_dom"/>
</dbReference>
<comment type="subcellular location">
    <subcellularLocation>
        <location evidence="1">Cell membrane</location>
        <topology evidence="1">Multi-pass membrane protein</topology>
    </subcellularLocation>
</comment>
<evidence type="ECO:0000259" key="9">
    <source>
        <dbReference type="PROSITE" id="PS50893"/>
    </source>
</evidence>
<dbReference type="Pfam" id="PF00664">
    <property type="entry name" value="ABC_membrane"/>
    <property type="match status" value="1"/>
</dbReference>
<keyword evidence="3" id="KW-0547">Nucleotide-binding</keyword>
<accession>A0ABS8ZNG0</accession>
<dbReference type="InterPro" id="IPR036640">
    <property type="entry name" value="ABC1_TM_sf"/>
</dbReference>
<dbReference type="SMART" id="SM00382">
    <property type="entry name" value="AAA"/>
    <property type="match status" value="1"/>
</dbReference>
<keyword evidence="5 8" id="KW-1133">Transmembrane helix</keyword>
<dbReference type="PROSITE" id="PS50893">
    <property type="entry name" value="ABC_TRANSPORTER_2"/>
    <property type="match status" value="1"/>
</dbReference>
<dbReference type="InterPro" id="IPR005898">
    <property type="entry name" value="Cyc_pep_transpt_SyrD/YojI"/>
</dbReference>
<name>A0ABS8ZNG0_9PSEU</name>
<dbReference type="Gene3D" id="1.20.1560.10">
    <property type="entry name" value="ABC transporter type 1, transmembrane domain"/>
    <property type="match status" value="1"/>
</dbReference>
<dbReference type="Gene3D" id="3.40.50.300">
    <property type="entry name" value="P-loop containing nucleotide triphosphate hydrolases"/>
    <property type="match status" value="1"/>
</dbReference>
<feature type="transmembrane region" description="Helical" evidence="8">
    <location>
        <begin position="222"/>
        <end position="242"/>
    </location>
</feature>
<feature type="region of interest" description="Disordered" evidence="7">
    <location>
        <begin position="512"/>
        <end position="546"/>
    </location>
</feature>
<dbReference type="PROSITE" id="PS00211">
    <property type="entry name" value="ABC_TRANSPORTER_1"/>
    <property type="match status" value="1"/>
</dbReference>
<dbReference type="InterPro" id="IPR027417">
    <property type="entry name" value="P-loop_NTPase"/>
</dbReference>
<dbReference type="SUPFAM" id="SSF90123">
    <property type="entry name" value="ABC transporter transmembrane region"/>
    <property type="match status" value="1"/>
</dbReference>
<dbReference type="PANTHER" id="PTHR24221:SF654">
    <property type="entry name" value="ATP-BINDING CASSETTE SUB-FAMILY B MEMBER 6"/>
    <property type="match status" value="1"/>
</dbReference>
<feature type="transmembrane region" description="Helical" evidence="8">
    <location>
        <begin position="132"/>
        <end position="154"/>
    </location>
</feature>
<gene>
    <name evidence="11" type="ORF">LWC34_41640</name>
</gene>
<dbReference type="InterPro" id="IPR039421">
    <property type="entry name" value="Type_1_exporter"/>
</dbReference>
<evidence type="ECO:0000256" key="7">
    <source>
        <dbReference type="SAM" id="MobiDB-lite"/>
    </source>
</evidence>
<feature type="domain" description="ABC transmembrane type-1" evidence="10">
    <location>
        <begin position="1"/>
        <end position="275"/>
    </location>
</feature>
<dbReference type="PROSITE" id="PS50929">
    <property type="entry name" value="ABC_TM1F"/>
    <property type="match status" value="1"/>
</dbReference>
<proteinExistence type="predicted"/>
<dbReference type="InterPro" id="IPR003439">
    <property type="entry name" value="ABC_transporter-like_ATP-bd"/>
</dbReference>
<dbReference type="Pfam" id="PF00005">
    <property type="entry name" value="ABC_tran"/>
    <property type="match status" value="1"/>
</dbReference>
<feature type="transmembrane region" description="Helical" evidence="8">
    <location>
        <begin position="248"/>
        <end position="268"/>
    </location>
</feature>
<reference evidence="11 12" key="1">
    <citation type="submission" date="2021-12" db="EMBL/GenBank/DDBJ databases">
        <title>Genome sequence of Kibdelosporangium philippinense ATCC 49844.</title>
        <authorList>
            <person name="Fedorov E.A."/>
            <person name="Omeragic M."/>
            <person name="Shalygina K.F."/>
            <person name="Maclea K.S."/>
        </authorList>
    </citation>
    <scope>NUCLEOTIDE SEQUENCE [LARGE SCALE GENOMIC DNA]</scope>
    <source>
        <strain evidence="11 12">ATCC 49844</strain>
    </source>
</reference>
<dbReference type="EMBL" id="JAJVCN010000003">
    <property type="protein sequence ID" value="MCE7009274.1"/>
    <property type="molecule type" value="Genomic_DNA"/>
</dbReference>